<protein>
    <submittedName>
        <fullName evidence="5">Uncharacterized protein</fullName>
    </submittedName>
</protein>
<feature type="compositionally biased region" description="Basic and acidic residues" evidence="1">
    <location>
        <begin position="986"/>
        <end position="997"/>
    </location>
</feature>
<feature type="domain" description="EH" evidence="3">
    <location>
        <begin position="279"/>
        <end position="368"/>
    </location>
</feature>
<feature type="compositionally biased region" description="Polar residues" evidence="1">
    <location>
        <begin position="731"/>
        <end position="748"/>
    </location>
</feature>
<feature type="domain" description="EH" evidence="3">
    <location>
        <begin position="9"/>
        <end position="86"/>
    </location>
</feature>
<feature type="domain" description="EF-hand" evidence="4">
    <location>
        <begin position="312"/>
        <end position="347"/>
    </location>
</feature>
<dbReference type="SMART" id="SM00165">
    <property type="entry name" value="UBA"/>
    <property type="match status" value="1"/>
</dbReference>
<dbReference type="GO" id="GO:0005509">
    <property type="term" value="F:calcium ion binding"/>
    <property type="evidence" value="ECO:0007669"/>
    <property type="project" value="InterPro"/>
</dbReference>
<feature type="compositionally biased region" description="Polar residues" evidence="1">
    <location>
        <begin position="1181"/>
        <end position="1192"/>
    </location>
</feature>
<keyword evidence="6" id="KW-1185">Reference proteome</keyword>
<dbReference type="PANTHER" id="PTHR11216">
    <property type="entry name" value="EH DOMAIN"/>
    <property type="match status" value="1"/>
</dbReference>
<organism evidence="5 6">
    <name type="scientific">Umbelopsis vinacea</name>
    <dbReference type="NCBI Taxonomy" id="44442"/>
    <lineage>
        <taxon>Eukaryota</taxon>
        <taxon>Fungi</taxon>
        <taxon>Fungi incertae sedis</taxon>
        <taxon>Mucoromycota</taxon>
        <taxon>Mucoromycotina</taxon>
        <taxon>Umbelopsidomycetes</taxon>
        <taxon>Umbelopsidales</taxon>
        <taxon>Umbelopsidaceae</taxon>
        <taxon>Umbelopsis</taxon>
    </lineage>
</organism>
<dbReference type="OrthoDB" id="524326at2759"/>
<dbReference type="Gene3D" id="1.10.238.10">
    <property type="entry name" value="EF-hand"/>
    <property type="match status" value="3"/>
</dbReference>
<feature type="region of interest" description="Disordered" evidence="1">
    <location>
        <begin position="717"/>
        <end position="1146"/>
    </location>
</feature>
<dbReference type="InterPro" id="IPR015940">
    <property type="entry name" value="UBA"/>
</dbReference>
<reference evidence="5" key="1">
    <citation type="submission" date="2020-12" db="EMBL/GenBank/DDBJ databases">
        <title>Metabolic potential, ecology and presence of endohyphal bacteria is reflected in genomic diversity of Mucoromycotina.</title>
        <authorList>
            <person name="Muszewska A."/>
            <person name="Okrasinska A."/>
            <person name="Steczkiewicz K."/>
            <person name="Drgas O."/>
            <person name="Orlowska M."/>
            <person name="Perlinska-Lenart U."/>
            <person name="Aleksandrzak-Piekarczyk T."/>
            <person name="Szatraj K."/>
            <person name="Zielenkiewicz U."/>
            <person name="Pilsyk S."/>
            <person name="Malc E."/>
            <person name="Mieczkowski P."/>
            <person name="Kruszewska J.S."/>
            <person name="Biernat P."/>
            <person name="Pawlowska J."/>
        </authorList>
    </citation>
    <scope>NUCLEOTIDE SEQUENCE</scope>
    <source>
        <strain evidence="5">WA0000051536</strain>
    </source>
</reference>
<dbReference type="CDD" id="cd00052">
    <property type="entry name" value="EH"/>
    <property type="match status" value="3"/>
</dbReference>
<dbReference type="InterPro" id="IPR009060">
    <property type="entry name" value="UBA-like_sf"/>
</dbReference>
<feature type="compositionally biased region" description="Acidic residues" evidence="1">
    <location>
        <begin position="829"/>
        <end position="847"/>
    </location>
</feature>
<evidence type="ECO:0000313" key="6">
    <source>
        <dbReference type="Proteomes" id="UP000612746"/>
    </source>
</evidence>
<feature type="compositionally biased region" description="Low complexity" evidence="1">
    <location>
        <begin position="848"/>
        <end position="858"/>
    </location>
</feature>
<dbReference type="SUPFAM" id="SSF47473">
    <property type="entry name" value="EF-hand"/>
    <property type="match status" value="3"/>
</dbReference>
<dbReference type="GO" id="GO:0005737">
    <property type="term" value="C:cytoplasm"/>
    <property type="evidence" value="ECO:0007669"/>
    <property type="project" value="TreeGrafter"/>
</dbReference>
<feature type="domain" description="UBA" evidence="2">
    <location>
        <begin position="1327"/>
        <end position="1368"/>
    </location>
</feature>
<feature type="compositionally biased region" description="Polar residues" evidence="1">
    <location>
        <begin position="1283"/>
        <end position="1332"/>
    </location>
</feature>
<dbReference type="EMBL" id="JAEPRA010000001">
    <property type="protein sequence ID" value="KAG2189309.1"/>
    <property type="molecule type" value="Genomic_DNA"/>
</dbReference>
<dbReference type="PROSITE" id="PS50031">
    <property type="entry name" value="EH"/>
    <property type="match status" value="3"/>
</dbReference>
<dbReference type="PROSITE" id="PS50222">
    <property type="entry name" value="EF_HAND_2"/>
    <property type="match status" value="1"/>
</dbReference>
<feature type="compositionally biased region" description="Basic and acidic residues" evidence="1">
    <location>
        <begin position="764"/>
        <end position="776"/>
    </location>
</feature>
<gene>
    <name evidence="5" type="ORF">INT44_004451</name>
</gene>
<accession>A0A8H7USJ0</accession>
<dbReference type="InterPro" id="IPR011992">
    <property type="entry name" value="EF-hand-dom_pair"/>
</dbReference>
<evidence type="ECO:0000256" key="1">
    <source>
        <dbReference type="SAM" id="MobiDB-lite"/>
    </source>
</evidence>
<evidence type="ECO:0000259" key="2">
    <source>
        <dbReference type="PROSITE" id="PS50030"/>
    </source>
</evidence>
<name>A0A8H7USJ0_9FUNG</name>
<feature type="compositionally biased region" description="Low complexity" evidence="1">
    <location>
        <begin position="917"/>
        <end position="926"/>
    </location>
</feature>
<feature type="region of interest" description="Disordered" evidence="1">
    <location>
        <begin position="1159"/>
        <end position="1252"/>
    </location>
</feature>
<dbReference type="SUPFAM" id="SSF46934">
    <property type="entry name" value="UBA-like"/>
    <property type="match status" value="1"/>
</dbReference>
<comment type="caution">
    <text evidence="5">The sequence shown here is derived from an EMBL/GenBank/DDBJ whole genome shotgun (WGS) entry which is preliminary data.</text>
</comment>
<dbReference type="GO" id="GO:0016197">
    <property type="term" value="P:endosomal transport"/>
    <property type="evidence" value="ECO:0007669"/>
    <property type="project" value="TreeGrafter"/>
</dbReference>
<feature type="compositionally biased region" description="Low complexity" evidence="1">
    <location>
        <begin position="1203"/>
        <end position="1222"/>
    </location>
</feature>
<feature type="compositionally biased region" description="Low complexity" evidence="1">
    <location>
        <begin position="1269"/>
        <end position="1282"/>
    </location>
</feature>
<proteinExistence type="predicted"/>
<feature type="compositionally biased region" description="Polar residues" evidence="1">
    <location>
        <begin position="786"/>
        <end position="805"/>
    </location>
</feature>
<feature type="compositionally biased region" description="Basic and acidic residues" evidence="1">
    <location>
        <begin position="1030"/>
        <end position="1039"/>
    </location>
</feature>
<feature type="compositionally biased region" description="Acidic residues" evidence="1">
    <location>
        <begin position="807"/>
        <end position="820"/>
    </location>
</feature>
<dbReference type="InterPro" id="IPR002048">
    <property type="entry name" value="EF_hand_dom"/>
</dbReference>
<evidence type="ECO:0000259" key="4">
    <source>
        <dbReference type="PROSITE" id="PS50222"/>
    </source>
</evidence>
<feature type="compositionally biased region" description="Low complexity" evidence="1">
    <location>
        <begin position="1091"/>
        <end position="1101"/>
    </location>
</feature>
<dbReference type="Proteomes" id="UP000612746">
    <property type="component" value="Unassembled WGS sequence"/>
</dbReference>
<feature type="compositionally biased region" description="Polar residues" evidence="1">
    <location>
        <begin position="1241"/>
        <end position="1252"/>
    </location>
</feature>
<feature type="region of interest" description="Disordered" evidence="1">
    <location>
        <begin position="587"/>
        <end position="670"/>
    </location>
</feature>
<feature type="compositionally biased region" description="Basic and acidic residues" evidence="1">
    <location>
        <begin position="1102"/>
        <end position="1114"/>
    </location>
</feature>
<evidence type="ECO:0000259" key="3">
    <source>
        <dbReference type="PROSITE" id="PS50031"/>
    </source>
</evidence>
<feature type="domain" description="EH" evidence="3">
    <location>
        <begin position="117"/>
        <end position="206"/>
    </location>
</feature>
<dbReference type="Gene3D" id="1.10.8.10">
    <property type="entry name" value="DNA helicase RuvA subunit, C-terminal domain"/>
    <property type="match status" value="1"/>
</dbReference>
<feature type="region of interest" description="Disordered" evidence="1">
    <location>
        <begin position="503"/>
        <end position="532"/>
    </location>
</feature>
<sequence>MPNTNCPTEKVDYPKLFKIANKSGTGIVSGAEAIEFFAKSGLSPVVLSEIWDIADEANAGQLDNHAFYVALKLIACQQQGKEPSKPIISTNVKVPVFDGVSISAVPDAGKPIIQPAEREKFIRIFHASRPENGILDAEKARRVFSRSQLPVDTLAQIWTLADSRRSGTLNQTEFVIAMYYVARCMEGKKDLPSTLPSDVYAAAAGRPASATPSPQIAHIAAPAPRHSAGPPPMAASPLQSVTRQFTGSSSAFSPMISRANTISPSLPPNSNKWIISPEDRKKYDVFFDKIDVAKHGYIQGAEAVEFFQNSRLPDADLAHIWDLADRHERGRLSKEEFAIAMYLIHKRLKGDILPTILPPSLLTQSPAGGVPASEAPVFVQSPSSTDQSLIDDGDHFQQFETRSTVAKTNSELETLRQNVKLGEDQQVGLNAERTSLDGQLKSVQKEQAELTERLANLRTSETEAKASITNLKEQLEVEREELRKVQEDAKQITEVLEGYQSQKQEISTEIENNRSESSRLKKGIFAKQEQSNQLRRELEKLGAFIKKDRMMLDITRKQSSAADADVAKLETALDKAKSGVPIEEVSDSILESPKLPQLPSSPTDSNSPGSTSRRIVTSPTQRTKAAPPPPPPSSRYHQSVQEEKRNSTSMSGKKPPAPPPVARSKSKTDLSTIAGASAVAATGAAAAGLAMEKGSHDDFSNSDPFDDFTRTFEAAKESTVPSDFDEVFGDQPTSPFTSFPERQQTFSSGFDDDFSTPTSTHFLMTDKPDDLKKEATQETPAVEEATSAQEPSTTSDVGIDSTPQAEQYEESEADDTESDSPSESTTDSESTEDEDDEEEEADEEETPAPETAVPTTAAQVSSLEQPSIEPSNEDQKVPSDSQPLEPTIEDQKDEHSELQSTDVPVQQGEPVTEDAEPSLPTVPVVPEEVESRPEEIAEEKGQPEIEQPVTEEHAPTIDDPTPVEEEIAPTTEALSAPSTDTSSTVKVDDSTETKEDEYQVPAALNQPVEGTPAEFASPQAVQEPASVEHTTNEESKAEDQPVENVFEESSAVVTDESPQEDVALASSAAASHVEHEDPELTPTIAQPTLNEEPASSVPESSVAHEDKQPDHDFEVIDPVSSTSSFVSEGMTVSMEQEQSPFDDFESAFSGSMSEAKVIPGSSANDFEAPFDASFEEDFNPTFEQPPQKSSLPAPTEAKDSPTDAAAFADSFNFDNNAFDSAFGTGSSTHQDDVESPFNVESPKSASDAAQNTQYLHSGFSAFAPTLEASSVDSPGSRSPSVSQAAPSQEYFTPPSTEPSSKPVVQNTNSSLATAPSVGTPSSVRSPQLSEPQGLQELLNMGFSREQAVDALRRYDNDLEKATNFLLDF</sequence>
<dbReference type="InterPro" id="IPR000261">
    <property type="entry name" value="EH_dom"/>
</dbReference>
<dbReference type="GO" id="GO:0005886">
    <property type="term" value="C:plasma membrane"/>
    <property type="evidence" value="ECO:0007669"/>
    <property type="project" value="TreeGrafter"/>
</dbReference>
<dbReference type="PROSITE" id="PS50030">
    <property type="entry name" value="UBA"/>
    <property type="match status" value="1"/>
</dbReference>
<dbReference type="Pfam" id="PF12763">
    <property type="entry name" value="EH"/>
    <property type="match status" value="3"/>
</dbReference>
<dbReference type="CDD" id="cd14270">
    <property type="entry name" value="UBA"/>
    <property type="match status" value="1"/>
</dbReference>
<feature type="compositionally biased region" description="Polar residues" evidence="1">
    <location>
        <begin position="859"/>
        <end position="870"/>
    </location>
</feature>
<dbReference type="Pfam" id="PF00627">
    <property type="entry name" value="UBA"/>
    <property type="match status" value="1"/>
</dbReference>
<feature type="compositionally biased region" description="Polar residues" evidence="1">
    <location>
        <begin position="598"/>
        <end position="623"/>
    </location>
</feature>
<feature type="compositionally biased region" description="Basic and acidic residues" evidence="1">
    <location>
        <begin position="929"/>
        <end position="943"/>
    </location>
</feature>
<dbReference type="GO" id="GO:0006897">
    <property type="term" value="P:endocytosis"/>
    <property type="evidence" value="ECO:0007669"/>
    <property type="project" value="TreeGrafter"/>
</dbReference>
<evidence type="ECO:0000313" key="5">
    <source>
        <dbReference type="EMBL" id="KAG2189309.1"/>
    </source>
</evidence>
<feature type="region of interest" description="Disordered" evidence="1">
    <location>
        <begin position="1267"/>
        <end position="1334"/>
    </location>
</feature>
<feature type="compositionally biased region" description="Polar residues" evidence="1">
    <location>
        <begin position="972"/>
        <end position="985"/>
    </location>
</feature>
<dbReference type="PANTHER" id="PTHR11216:SF170">
    <property type="entry name" value="DYNAMIN ASSOCIATED PROTEIN 160, ISOFORM D"/>
    <property type="match status" value="1"/>
</dbReference>
<dbReference type="SMART" id="SM00027">
    <property type="entry name" value="EH"/>
    <property type="match status" value="3"/>
</dbReference>